<evidence type="ECO:0000313" key="4">
    <source>
        <dbReference type="Proteomes" id="UP000004892"/>
    </source>
</evidence>
<dbReference type="STRING" id="742817.HMPREF9449_02498"/>
<dbReference type="AlphaFoldDB" id="H1DJR2"/>
<dbReference type="eggNOG" id="COG3934">
    <property type="taxonomic scope" value="Bacteria"/>
</dbReference>
<keyword evidence="4" id="KW-1185">Reference proteome</keyword>
<name>H1DJR2_9BACT</name>
<evidence type="ECO:0000259" key="2">
    <source>
        <dbReference type="Pfam" id="PF22680"/>
    </source>
</evidence>
<evidence type="ECO:0000313" key="3">
    <source>
        <dbReference type="EMBL" id="EHP46131.1"/>
    </source>
</evidence>
<reference evidence="3 4" key="1">
    <citation type="submission" date="2012-01" db="EMBL/GenBank/DDBJ databases">
        <title>The Genome Sequence of Odoribacter laneus YIT 12061.</title>
        <authorList>
            <consortium name="The Broad Institute Genome Sequencing Platform"/>
            <person name="Earl A."/>
            <person name="Ward D."/>
            <person name="Feldgarden M."/>
            <person name="Gevers D."/>
            <person name="Morotomi M."/>
            <person name="Young S.K."/>
            <person name="Zeng Q."/>
            <person name="Gargeya S."/>
            <person name="Fitzgerald M."/>
            <person name="Haas B."/>
            <person name="Abouelleil A."/>
            <person name="Alvarado L."/>
            <person name="Arachchi H.M."/>
            <person name="Berlin A."/>
            <person name="Chapman S.B."/>
            <person name="Gearin G."/>
            <person name="Goldberg J."/>
            <person name="Griggs A."/>
            <person name="Gujja S."/>
            <person name="Hansen M."/>
            <person name="Heiman D."/>
            <person name="Howarth C."/>
            <person name="Larimer J."/>
            <person name="Lui A."/>
            <person name="MacDonald P.J.P."/>
            <person name="McCowen C."/>
            <person name="Montmayeur A."/>
            <person name="Murphy C."/>
            <person name="Neiman D."/>
            <person name="Pearson M."/>
            <person name="Priest M."/>
            <person name="Roberts A."/>
            <person name="Saif S."/>
            <person name="Shea T."/>
            <person name="Sisk P."/>
            <person name="Stolte C."/>
            <person name="Sykes S."/>
            <person name="Wortman J."/>
            <person name="Nusbaum C."/>
            <person name="Birren B."/>
        </authorList>
    </citation>
    <scope>NUCLEOTIDE SEQUENCE [LARGE SCALE GENOMIC DNA]</scope>
    <source>
        <strain evidence="3 4">YIT 12061</strain>
    </source>
</reference>
<gene>
    <name evidence="3" type="ORF">HMPREF9449_02498</name>
</gene>
<evidence type="ECO:0000259" key="1">
    <source>
        <dbReference type="Pfam" id="PF13320"/>
    </source>
</evidence>
<dbReference type="HOGENOM" id="CLU_018718_1_0_10"/>
<dbReference type="GeneID" id="98070035"/>
<comment type="caution">
    <text evidence="3">The sequence shown here is derived from an EMBL/GenBank/DDBJ whole genome shotgun (WGS) entry which is preliminary data.</text>
</comment>
<feature type="domain" description="Glycoside hydrolase 123 N-terminal" evidence="2">
    <location>
        <begin position="58"/>
        <end position="200"/>
    </location>
</feature>
<dbReference type="PATRIC" id="fig|742817.3.peg.2674"/>
<feature type="domain" description="Glycoside hydrolase 123 catalytic" evidence="1">
    <location>
        <begin position="233"/>
        <end position="543"/>
    </location>
</feature>
<sequence length="590" mass="68312">MKKVVFILYVCVIGLVSIPEKGNAQCFRWQPEYEELTDARKAAVEEWSKLKDSVFVSWGSTDVRYVKTEIPRSLVRRQLWKGRAWRGERVNAQAFIRTLKDLKQVEVSVSDLEAAGGGKITAQHVNAGFVRYVMTDELNKDKRGTCGYRPDRTLFDSSLVADVIDRNVIECIEAKSVRPLWVTVRVPSETPPGIYRGKLTFNREEIAPLTIELNVSSRQLPAPGDWAFRLDLWQNPYAVARFYDLPLWSEEHLEAMRPLMQLLADAGQKTITASIMHKPWGGQTEDYFKSMVMRVKTLEGKWIYDYAVFDKWVEFMMELGIDRQINCYTMIPWDLSFRYFDQASDSFQSIRADVGSPEYIAYWQPFLMDFARHLKEKGWFEITTIAMDERPMKAMQKAIRIIREADPAFQIALAGNYHADIEADIFDYCLASAQVFPEKVLQERRKSGKISTYYTCCSESYPNTFTFSPPAESAWLGWYAAAKNFDGYLRWAYNSWTKDPLRDSRFRAFGGGDCYLVYPGGRSSIRMERLIEGIQDYEKIRILKNECEEKNNTAGLKRIEKMLADFEIDRLPEQSAAEMIRKARQLLNKL</sequence>
<dbReference type="RefSeq" id="WP_009137643.1">
    <property type="nucleotide sequence ID" value="NZ_JH594597.1"/>
</dbReference>
<dbReference type="Proteomes" id="UP000004892">
    <property type="component" value="Unassembled WGS sequence"/>
</dbReference>
<proteinExistence type="predicted"/>
<dbReference type="InterPro" id="IPR017853">
    <property type="entry name" value="GH"/>
</dbReference>
<protein>
    <submittedName>
        <fullName evidence="3">Uncharacterized protein</fullName>
    </submittedName>
</protein>
<dbReference type="EMBL" id="ADMC01000026">
    <property type="protein sequence ID" value="EHP46131.1"/>
    <property type="molecule type" value="Genomic_DNA"/>
</dbReference>
<organism evidence="3 4">
    <name type="scientific">Odoribacter laneus YIT 12061</name>
    <dbReference type="NCBI Taxonomy" id="742817"/>
    <lineage>
        <taxon>Bacteria</taxon>
        <taxon>Pseudomonadati</taxon>
        <taxon>Bacteroidota</taxon>
        <taxon>Bacteroidia</taxon>
        <taxon>Bacteroidales</taxon>
        <taxon>Odoribacteraceae</taxon>
        <taxon>Odoribacter</taxon>
    </lineage>
</organism>
<dbReference type="Pfam" id="PF13320">
    <property type="entry name" value="GH123_cat"/>
    <property type="match status" value="1"/>
</dbReference>
<dbReference type="Pfam" id="PF22680">
    <property type="entry name" value="Glyco_hydro_123_N_2"/>
    <property type="match status" value="1"/>
</dbReference>
<dbReference type="InterPro" id="IPR053850">
    <property type="entry name" value="Glyco_hydro_123_N_2"/>
</dbReference>
<dbReference type="SUPFAM" id="SSF51445">
    <property type="entry name" value="(Trans)glycosidases"/>
    <property type="match status" value="1"/>
</dbReference>
<accession>H1DJR2</accession>
<dbReference type="InterPro" id="IPR025150">
    <property type="entry name" value="GH123_cat"/>
</dbReference>